<keyword evidence="1" id="KW-0472">Membrane</keyword>
<accession>D4S165</accession>
<keyword evidence="1" id="KW-0812">Transmembrane</keyword>
<feature type="transmembrane region" description="Helical" evidence="1">
    <location>
        <begin position="121"/>
        <end position="140"/>
    </location>
</feature>
<feature type="transmembrane region" description="Helical" evidence="1">
    <location>
        <begin position="12"/>
        <end position="30"/>
    </location>
</feature>
<feature type="transmembrane region" description="Helical" evidence="1">
    <location>
        <begin position="317"/>
        <end position="339"/>
    </location>
</feature>
<protein>
    <submittedName>
        <fullName evidence="2">Uncharacterized protein</fullName>
    </submittedName>
</protein>
<feature type="transmembrane region" description="Helical" evidence="1">
    <location>
        <begin position="214"/>
        <end position="239"/>
    </location>
</feature>
<evidence type="ECO:0000313" key="2">
    <source>
        <dbReference type="EMBL" id="EFF67955.1"/>
    </source>
</evidence>
<gene>
    <name evidence="2" type="ORF">BUTYVIB_01835</name>
</gene>
<dbReference type="AlphaFoldDB" id="D4S165"/>
<dbReference type="RefSeq" id="WP_005603673.1">
    <property type="nucleotide sequence ID" value="NZ_GG663524.1"/>
</dbReference>
<proteinExistence type="predicted"/>
<dbReference type="EMBL" id="ABWN01000033">
    <property type="protein sequence ID" value="EFF67955.1"/>
    <property type="molecule type" value="Genomic_DNA"/>
</dbReference>
<feature type="transmembrane region" description="Helical" evidence="1">
    <location>
        <begin position="161"/>
        <end position="179"/>
    </location>
</feature>
<sequence length="345" mass="39860">MKYEFLKLLKDKAFLISLAACLIITVFMSVEKSQPDSQTKYVMEQYNYDTSEAYNDKIKEYRNIADSRSRIAKKAERLSNVNDEYLSKVNIKTYNLCKSPLEFKSVFNIQFFNRSDINSGYLSAVVILILFGIAVVRIFYADVNSELVMYIRSTYRGQNKVYNNKLIILLITAAVLAILKNVINFLPQIIYGSAGDWLNPIQCLEPDSPYNISILTFFIIQILFTLSSYMFYGMIIVIVSVSSQKIVNSLIAVVITGGTWLLYHYIVAIRFGTPGIENKWYTFVSRYIGSPHALYYPRSYFNKLEFVRMGNIPFKPVTVYMICTIPLIIAMYFTGRYIYVKKGRR</sequence>
<dbReference type="HOGENOM" id="CLU_803338_0_0_9"/>
<evidence type="ECO:0000256" key="1">
    <source>
        <dbReference type="SAM" id="Phobius"/>
    </source>
</evidence>
<name>D4S165_9FIRM</name>
<dbReference type="GeneID" id="98918022"/>
<feature type="transmembrane region" description="Helical" evidence="1">
    <location>
        <begin position="246"/>
        <end position="266"/>
    </location>
</feature>
<evidence type="ECO:0000313" key="3">
    <source>
        <dbReference type="Proteomes" id="UP000006238"/>
    </source>
</evidence>
<organism evidence="2 3">
    <name type="scientific">Eshraghiella crossota DSM 2876</name>
    <dbReference type="NCBI Taxonomy" id="511680"/>
    <lineage>
        <taxon>Bacteria</taxon>
        <taxon>Bacillati</taxon>
        <taxon>Bacillota</taxon>
        <taxon>Clostridia</taxon>
        <taxon>Lachnospirales</taxon>
        <taxon>Lachnospiraceae</taxon>
        <taxon>Eshraghiella</taxon>
    </lineage>
</organism>
<keyword evidence="3" id="KW-1185">Reference proteome</keyword>
<keyword evidence="1" id="KW-1133">Transmembrane helix</keyword>
<dbReference type="STRING" id="45851.BHV86_09140"/>
<reference evidence="2 3" key="1">
    <citation type="submission" date="2010-02" db="EMBL/GenBank/DDBJ databases">
        <authorList>
            <person name="Weinstock G."/>
            <person name="Sodergren E."/>
            <person name="Clifton S."/>
            <person name="Fulton L."/>
            <person name="Fulton B."/>
            <person name="Courtney L."/>
            <person name="Fronick C."/>
            <person name="Harrison M."/>
            <person name="Strong C."/>
            <person name="Farmer C."/>
            <person name="Delahaunty K."/>
            <person name="Markovic C."/>
            <person name="Hall O."/>
            <person name="Minx P."/>
            <person name="Tomlinson C."/>
            <person name="Mitreva M."/>
            <person name="Nelson J."/>
            <person name="Hou S."/>
            <person name="Wollam A."/>
            <person name="Pepin K.H."/>
            <person name="Johnson M."/>
            <person name="Bhonagiri V."/>
            <person name="Zhang X."/>
            <person name="Suruliraj S."/>
            <person name="Warren W."/>
            <person name="Chinwalla A."/>
            <person name="Mardis E.R."/>
            <person name="Wilson R.K."/>
        </authorList>
    </citation>
    <scope>NUCLEOTIDE SEQUENCE [LARGE SCALE GENOMIC DNA]</scope>
    <source>
        <strain evidence="2 3">DSM 2876</strain>
    </source>
</reference>
<dbReference type="Proteomes" id="UP000006238">
    <property type="component" value="Unassembled WGS sequence"/>
</dbReference>
<comment type="caution">
    <text evidence="2">The sequence shown here is derived from an EMBL/GenBank/DDBJ whole genome shotgun (WGS) entry which is preliminary data.</text>
</comment>